<evidence type="ECO:0000313" key="5">
    <source>
        <dbReference type="EMBL" id="EJW01263.1"/>
    </source>
</evidence>
<dbReference type="PANTHER" id="PTHR24092:SF180">
    <property type="entry name" value="PHOSPHOLIPID-TRANSPORTING ATPASE DNF1-RELATED"/>
    <property type="match status" value="1"/>
</dbReference>
<protein>
    <submittedName>
        <fullName evidence="5">HAD ATPase, P-type, family IC</fullName>
    </submittedName>
</protein>
<gene>
    <name evidence="5" type="ORF">EDEG_00536</name>
</gene>
<dbReference type="EMBL" id="AFBI03000006">
    <property type="protein sequence ID" value="EJW01263.1"/>
    <property type="molecule type" value="Genomic_DNA"/>
</dbReference>
<dbReference type="OMA" id="NDITEHY"/>
<dbReference type="OrthoDB" id="377733at2759"/>
<keyword evidence="2" id="KW-0813">Transport</keyword>
<dbReference type="GO" id="GO:0012505">
    <property type="term" value="C:endomembrane system"/>
    <property type="evidence" value="ECO:0007669"/>
    <property type="project" value="UniProtKB-SubCell"/>
</dbReference>
<dbReference type="GO" id="GO:0140326">
    <property type="term" value="F:ATPase-coupled intramembrane lipid transporter activity"/>
    <property type="evidence" value="ECO:0007669"/>
    <property type="project" value="TreeGrafter"/>
</dbReference>
<dbReference type="HOGENOM" id="CLU_1069685_0_0_1"/>
<reference evidence="5 6" key="1">
    <citation type="submission" date="2011-08" db="EMBL/GenBank/DDBJ databases">
        <authorList>
            <person name="Liu Z.J."/>
            <person name="Shi F.L."/>
            <person name="Lu J.Q."/>
            <person name="Li M."/>
            <person name="Wang Z.L."/>
        </authorList>
    </citation>
    <scope>NUCLEOTIDE SEQUENCE [LARGE SCALE GENOMIC DNA]</scope>
    <source>
        <strain evidence="5 6">USNM 41457</strain>
    </source>
</reference>
<comment type="subcellular location">
    <subcellularLocation>
        <location evidence="1">Endomembrane system</location>
    </subcellularLocation>
</comment>
<dbReference type="PANTHER" id="PTHR24092">
    <property type="entry name" value="PROBABLE PHOSPHOLIPID-TRANSPORTING ATPASE"/>
    <property type="match status" value="1"/>
</dbReference>
<dbReference type="STRING" id="1003232.J8ZNK1"/>
<feature type="transmembrane region" description="Helical" evidence="3">
    <location>
        <begin position="30"/>
        <end position="47"/>
    </location>
</feature>
<dbReference type="GO" id="GO:0045332">
    <property type="term" value="P:phospholipid translocation"/>
    <property type="evidence" value="ECO:0007669"/>
    <property type="project" value="TreeGrafter"/>
</dbReference>
<dbReference type="VEuPathDB" id="MicrosporidiaDB:EDEG_00536"/>
<comment type="caution">
    <text evidence="5">The sequence shown here is derived from an EMBL/GenBank/DDBJ whole genome shotgun (WGS) entry which is preliminary data.</text>
</comment>
<dbReference type="GO" id="GO:0005886">
    <property type="term" value="C:plasma membrane"/>
    <property type="evidence" value="ECO:0007669"/>
    <property type="project" value="TreeGrafter"/>
</dbReference>
<keyword evidence="6" id="KW-1185">Reference proteome</keyword>
<dbReference type="SUPFAM" id="SSF81665">
    <property type="entry name" value="Calcium ATPase, transmembrane domain M"/>
    <property type="match status" value="1"/>
</dbReference>
<evidence type="ECO:0000256" key="1">
    <source>
        <dbReference type="ARBA" id="ARBA00004308"/>
    </source>
</evidence>
<dbReference type="InParanoid" id="J8ZNK1"/>
<dbReference type="SUPFAM" id="SSF81653">
    <property type="entry name" value="Calcium ATPase, transduction domain A"/>
    <property type="match status" value="1"/>
</dbReference>
<proteinExistence type="predicted"/>
<name>J8ZNK1_EDHAE</name>
<keyword evidence="3" id="KW-1133">Transmembrane helix</keyword>
<dbReference type="AlphaFoldDB" id="J8ZNK1"/>
<dbReference type="InterPro" id="IPR023298">
    <property type="entry name" value="ATPase_P-typ_TM_dom_sf"/>
</dbReference>
<sequence length="260" mass="29978">MNKKPNKIRTTKYTAISFVPLNLYHQFTKVNNIFFLITLIMLCIPSVSPFTPFSYLIAFSIIMMVSMIKDATEDLRRRNIDKQINERICLKINGNYFANEGNSVNRLEKVDLIADYKKNTIFFGILNDERYECVDQNNFMNSENDDNVIFSPLGSENKGLSIIETKVEDIMLGDFVLVREDEEVPADILLLGVVGYDAKTRGYCFVETSGLDGESNLKRKLVAEINTPHSRYNILSEIMKKNQKNHFRSIKHILKIIKNQ</sequence>
<evidence type="ECO:0000256" key="3">
    <source>
        <dbReference type="SAM" id="Phobius"/>
    </source>
</evidence>
<keyword evidence="3" id="KW-0812">Transmembrane</keyword>
<evidence type="ECO:0000256" key="2">
    <source>
        <dbReference type="ARBA" id="ARBA00022448"/>
    </source>
</evidence>
<reference evidence="6" key="2">
    <citation type="submission" date="2015-07" db="EMBL/GenBank/DDBJ databases">
        <title>Contrasting host-pathogen interactions and genome evolution in two generalist and specialist microsporidian pathogens of mosquitoes.</title>
        <authorList>
            <consortium name="The Broad Institute Genomics Platform"/>
            <consortium name="The Broad Institute Genome Sequencing Center for Infectious Disease"/>
            <person name="Cuomo C.A."/>
            <person name="Sanscrainte N.D."/>
            <person name="Goldberg J.M."/>
            <person name="Heiman D."/>
            <person name="Young S."/>
            <person name="Zeng Q."/>
            <person name="Becnel J.J."/>
            <person name="Birren B.W."/>
        </authorList>
    </citation>
    <scope>NUCLEOTIDE SEQUENCE [LARGE SCALE GENOMIC DNA]</scope>
    <source>
        <strain evidence="6">USNM 41457</strain>
    </source>
</reference>
<dbReference type="InterPro" id="IPR008250">
    <property type="entry name" value="ATPase_P-typ_transduc_dom_A_sf"/>
</dbReference>
<dbReference type="InterPro" id="IPR032631">
    <property type="entry name" value="P-type_ATPase_N"/>
</dbReference>
<dbReference type="Gene3D" id="2.70.150.10">
    <property type="entry name" value="Calcium-transporting ATPase, cytoplasmic transduction domain A"/>
    <property type="match status" value="1"/>
</dbReference>
<keyword evidence="3" id="KW-0472">Membrane</keyword>
<feature type="domain" description="P-type ATPase N-terminal" evidence="4">
    <location>
        <begin position="5"/>
        <end position="55"/>
    </location>
</feature>
<organism evidence="5 6">
    <name type="scientific">Edhazardia aedis (strain USNM 41457)</name>
    <name type="common">Microsporidian parasite</name>
    <dbReference type="NCBI Taxonomy" id="1003232"/>
    <lineage>
        <taxon>Eukaryota</taxon>
        <taxon>Fungi</taxon>
        <taxon>Fungi incertae sedis</taxon>
        <taxon>Microsporidia</taxon>
        <taxon>Edhazardia</taxon>
    </lineage>
</organism>
<accession>J8ZNK1</accession>
<evidence type="ECO:0000313" key="6">
    <source>
        <dbReference type="Proteomes" id="UP000003163"/>
    </source>
</evidence>
<evidence type="ECO:0000259" key="4">
    <source>
        <dbReference type="Pfam" id="PF16209"/>
    </source>
</evidence>
<dbReference type="Pfam" id="PF16209">
    <property type="entry name" value="PhoLip_ATPase_N"/>
    <property type="match status" value="1"/>
</dbReference>
<dbReference type="Proteomes" id="UP000003163">
    <property type="component" value="Unassembled WGS sequence"/>
</dbReference>